<dbReference type="GO" id="GO:0005829">
    <property type="term" value="C:cytosol"/>
    <property type="evidence" value="ECO:0007669"/>
    <property type="project" value="TreeGrafter"/>
</dbReference>
<feature type="binding site" evidence="2">
    <location>
        <position position="200"/>
    </location>
    <ligand>
        <name>ATP</name>
        <dbReference type="ChEBI" id="CHEBI:30616"/>
    </ligand>
</feature>
<name>A0A420W9R2_9BACT</name>
<keyword evidence="1 2" id="KW-0093">Biotin biosynthesis</keyword>
<comment type="similarity">
    <text evidence="2">Belongs to the dethiobiotin synthetase family.</text>
</comment>
<dbReference type="EMBL" id="RBIE01000001">
    <property type="protein sequence ID" value="RKQ64024.1"/>
    <property type="molecule type" value="Genomic_DNA"/>
</dbReference>
<dbReference type="Gene3D" id="3.40.50.300">
    <property type="entry name" value="P-loop containing nucleotide triphosphate hydrolases"/>
    <property type="match status" value="1"/>
</dbReference>
<feature type="binding site" evidence="2">
    <location>
        <position position="44"/>
    </location>
    <ligand>
        <name>substrate</name>
    </ligand>
</feature>
<keyword evidence="2" id="KW-0547">Nucleotide-binding</keyword>
<gene>
    <name evidence="2" type="primary">bioD</name>
    <name evidence="3" type="ORF">C7457_0914</name>
</gene>
<dbReference type="GO" id="GO:0004141">
    <property type="term" value="F:dethiobiotin synthase activity"/>
    <property type="evidence" value="ECO:0007669"/>
    <property type="project" value="UniProtKB-UniRule"/>
</dbReference>
<dbReference type="GO" id="GO:0000287">
    <property type="term" value="F:magnesium ion binding"/>
    <property type="evidence" value="ECO:0007669"/>
    <property type="project" value="UniProtKB-UniRule"/>
</dbReference>
<accession>A0A420W9R2</accession>
<keyword evidence="4" id="KW-1185">Reference proteome</keyword>
<feature type="binding site" evidence="2">
    <location>
        <position position="52"/>
    </location>
    <ligand>
        <name>ATP</name>
        <dbReference type="ChEBI" id="CHEBI:30616"/>
    </ligand>
</feature>
<dbReference type="InterPro" id="IPR004472">
    <property type="entry name" value="DTB_synth_BioD"/>
</dbReference>
<dbReference type="RefSeq" id="WP_121170429.1">
    <property type="nucleotide sequence ID" value="NZ_RBIE01000001.1"/>
</dbReference>
<comment type="caution">
    <text evidence="3">The sequence shown here is derived from an EMBL/GenBank/DDBJ whole genome shotgun (WGS) entry which is preliminary data.</text>
</comment>
<feature type="active site" evidence="2">
    <location>
        <position position="40"/>
    </location>
</feature>
<keyword evidence="2" id="KW-0067">ATP-binding</keyword>
<dbReference type="HAMAP" id="MF_00336">
    <property type="entry name" value="BioD"/>
    <property type="match status" value="1"/>
</dbReference>
<dbReference type="GO" id="GO:0005524">
    <property type="term" value="F:ATP binding"/>
    <property type="evidence" value="ECO:0007669"/>
    <property type="project" value="UniProtKB-UniRule"/>
</dbReference>
<dbReference type="Proteomes" id="UP000280881">
    <property type="component" value="Unassembled WGS sequence"/>
</dbReference>
<dbReference type="InterPro" id="IPR027417">
    <property type="entry name" value="P-loop_NTPase"/>
</dbReference>
<dbReference type="GO" id="GO:0009102">
    <property type="term" value="P:biotin biosynthetic process"/>
    <property type="evidence" value="ECO:0007669"/>
    <property type="project" value="UniProtKB-UniRule"/>
</dbReference>
<dbReference type="CDD" id="cd03109">
    <property type="entry name" value="DTBS"/>
    <property type="match status" value="1"/>
</dbReference>
<dbReference type="EC" id="6.3.3.3" evidence="2"/>
<proteinExistence type="inferred from homology"/>
<feature type="binding site" evidence="2">
    <location>
        <begin position="109"/>
        <end position="112"/>
    </location>
    <ligand>
        <name>ATP</name>
        <dbReference type="ChEBI" id="CHEBI:30616"/>
    </ligand>
</feature>
<evidence type="ECO:0000256" key="1">
    <source>
        <dbReference type="ARBA" id="ARBA00022756"/>
    </source>
</evidence>
<evidence type="ECO:0000313" key="4">
    <source>
        <dbReference type="Proteomes" id="UP000280881"/>
    </source>
</evidence>
<dbReference type="NCBIfam" id="TIGR00347">
    <property type="entry name" value="bioD"/>
    <property type="match status" value="1"/>
</dbReference>
<dbReference type="Pfam" id="PF13500">
    <property type="entry name" value="AAA_26"/>
    <property type="match status" value="1"/>
</dbReference>
<dbReference type="OrthoDB" id="9802097at2"/>
<dbReference type="PANTHER" id="PTHR43210:SF5">
    <property type="entry name" value="DETHIOBIOTIN SYNTHETASE"/>
    <property type="match status" value="1"/>
</dbReference>
<comment type="caution">
    <text evidence="2">Lacks conserved residue(s) required for the propagation of feature annotation.</text>
</comment>
<evidence type="ECO:0000256" key="2">
    <source>
        <dbReference type="HAMAP-Rule" id="MF_00336"/>
    </source>
</evidence>
<dbReference type="PIRSF" id="PIRSF006755">
    <property type="entry name" value="DTB_synth"/>
    <property type="match status" value="1"/>
</dbReference>
<feature type="binding site" evidence="2">
    <location>
        <position position="109"/>
    </location>
    <ligand>
        <name>Mg(2+)</name>
        <dbReference type="ChEBI" id="CHEBI:18420"/>
    </ligand>
</feature>
<feature type="binding site" evidence="2">
    <location>
        <position position="19"/>
    </location>
    <ligand>
        <name>Mg(2+)</name>
        <dbReference type="ChEBI" id="CHEBI:18420"/>
    </ligand>
</feature>
<sequence length="211" mass="22971">MRTKSICFITGTDTGVGKTYFSFSLIKALKKLGVDAVGFKPVETGCQPSCQDAELLSKASGVYLKPVYSLKTPAAPSVAADVEGVKINVDKIKELILKLSKRYPFLLVEGAGGLMVPINWNYLYLDLVKELSLPVLIVALNRLGVINHTLLTVKVCLDEGVRVEGVILNSCGKEDDSFRSNYESLKKLLDLPVYPFSRPEDATSIALSLLS</sequence>
<evidence type="ECO:0000313" key="3">
    <source>
        <dbReference type="EMBL" id="RKQ64024.1"/>
    </source>
</evidence>
<feature type="binding site" evidence="2">
    <location>
        <position position="52"/>
    </location>
    <ligand>
        <name>Mg(2+)</name>
        <dbReference type="ChEBI" id="CHEBI:18420"/>
    </ligand>
</feature>
<protein>
    <recommendedName>
        <fullName evidence="2">ATP-dependent dethiobiotin synthetase BioD</fullName>
        <ecNumber evidence="2">6.3.3.3</ecNumber>
    </recommendedName>
    <alternativeName>
        <fullName evidence="2">DTB synthetase</fullName>
        <shortName evidence="2">DTBS</shortName>
    </alternativeName>
    <alternativeName>
        <fullName evidence="2">Dethiobiotin synthase</fullName>
    </alternativeName>
</protein>
<keyword evidence="2" id="KW-0963">Cytoplasm</keyword>
<comment type="pathway">
    <text evidence="2">Cofactor biosynthesis; biotin biosynthesis; biotin from 7,8-diaminononanoate: step 1/2.</text>
</comment>
<keyword evidence="2" id="KW-0479">Metal-binding</keyword>
<reference evidence="3 4" key="1">
    <citation type="submission" date="2018-10" db="EMBL/GenBank/DDBJ databases">
        <title>Genomic Encyclopedia of Type Strains, Phase IV (KMG-IV): sequencing the most valuable type-strain genomes for metagenomic binning, comparative biology and taxonomic classification.</title>
        <authorList>
            <person name="Goeker M."/>
        </authorList>
    </citation>
    <scope>NUCLEOTIDE SEQUENCE [LARGE SCALE GENOMIC DNA]</scope>
    <source>
        <strain evidence="3 4">DSM 15521</strain>
    </source>
</reference>
<feature type="binding site" evidence="2">
    <location>
        <begin position="169"/>
        <end position="170"/>
    </location>
    <ligand>
        <name>ATP</name>
        <dbReference type="ChEBI" id="CHEBI:30616"/>
    </ligand>
</feature>
<comment type="subcellular location">
    <subcellularLocation>
        <location evidence="2">Cytoplasm</location>
    </subcellularLocation>
</comment>
<feature type="binding site" evidence="2">
    <location>
        <begin position="15"/>
        <end position="20"/>
    </location>
    <ligand>
        <name>ATP</name>
        <dbReference type="ChEBI" id="CHEBI:30616"/>
    </ligand>
</feature>
<comment type="cofactor">
    <cofactor evidence="2">
        <name>Mg(2+)</name>
        <dbReference type="ChEBI" id="CHEBI:18420"/>
    </cofactor>
</comment>
<keyword evidence="2" id="KW-0460">Magnesium</keyword>
<dbReference type="SUPFAM" id="SSF52540">
    <property type="entry name" value="P-loop containing nucleoside triphosphate hydrolases"/>
    <property type="match status" value="1"/>
</dbReference>
<comment type="catalytic activity">
    <reaction evidence="2">
        <text>(7R,8S)-7,8-diammoniononanoate + CO2 + ATP = (4R,5S)-dethiobiotin + ADP + phosphate + 3 H(+)</text>
        <dbReference type="Rhea" id="RHEA:15805"/>
        <dbReference type="ChEBI" id="CHEBI:15378"/>
        <dbReference type="ChEBI" id="CHEBI:16526"/>
        <dbReference type="ChEBI" id="CHEBI:30616"/>
        <dbReference type="ChEBI" id="CHEBI:43474"/>
        <dbReference type="ChEBI" id="CHEBI:149469"/>
        <dbReference type="ChEBI" id="CHEBI:149473"/>
        <dbReference type="ChEBI" id="CHEBI:456216"/>
        <dbReference type="EC" id="6.3.3.3"/>
    </reaction>
</comment>
<dbReference type="PANTHER" id="PTHR43210">
    <property type="entry name" value="DETHIOBIOTIN SYNTHETASE"/>
    <property type="match status" value="1"/>
</dbReference>
<keyword evidence="2" id="KW-0436">Ligase</keyword>
<dbReference type="AlphaFoldDB" id="A0A420W9R2"/>
<comment type="subunit">
    <text evidence="2">Homodimer.</text>
</comment>
<organism evidence="3 4">
    <name type="scientific">Thermovibrio guaymasensis</name>
    <dbReference type="NCBI Taxonomy" id="240167"/>
    <lineage>
        <taxon>Bacteria</taxon>
        <taxon>Pseudomonadati</taxon>
        <taxon>Aquificota</taxon>
        <taxon>Aquificia</taxon>
        <taxon>Desulfurobacteriales</taxon>
        <taxon>Desulfurobacteriaceae</taxon>
        <taxon>Thermovibrio</taxon>
    </lineage>
</organism>
<dbReference type="UniPathway" id="UPA00078">
    <property type="reaction ID" value="UER00161"/>
</dbReference>
<comment type="function">
    <text evidence="2">Catalyzes a mechanistically unusual reaction, the ATP-dependent insertion of CO2 between the N7 and N8 nitrogen atoms of 7,8-diaminopelargonic acid (DAPA, also called 7,8-diammoniononanoate) to form a ureido ring.</text>
</comment>